<dbReference type="InterPro" id="IPR050796">
    <property type="entry name" value="SCF_F-box_component"/>
</dbReference>
<dbReference type="SUPFAM" id="SSF81383">
    <property type="entry name" value="F-box domain"/>
    <property type="match status" value="1"/>
</dbReference>
<evidence type="ECO:0000259" key="1">
    <source>
        <dbReference type="PROSITE" id="PS50181"/>
    </source>
</evidence>
<gene>
    <name evidence="2" type="ORF">EUTSA_v10001535mg</name>
</gene>
<dbReference type="PANTHER" id="PTHR31672">
    <property type="entry name" value="BNACNNG10540D PROTEIN"/>
    <property type="match status" value="1"/>
</dbReference>
<dbReference type="PROSITE" id="PS50181">
    <property type="entry name" value="FBOX"/>
    <property type="match status" value="1"/>
</dbReference>
<dbReference type="OMA" id="NEVMAHY"/>
<evidence type="ECO:0000313" key="3">
    <source>
        <dbReference type="Proteomes" id="UP000030689"/>
    </source>
</evidence>
<proteinExistence type="predicted"/>
<dbReference type="EMBL" id="KI517481">
    <property type="protein sequence ID" value="ESQ39132.1"/>
    <property type="molecule type" value="Genomic_DNA"/>
</dbReference>
<dbReference type="Pfam" id="PF24750">
    <property type="entry name" value="b-prop_At3g26010-like"/>
    <property type="match status" value="2"/>
</dbReference>
<keyword evidence="3" id="KW-1185">Reference proteome</keyword>
<dbReference type="InterPro" id="IPR036047">
    <property type="entry name" value="F-box-like_dom_sf"/>
</dbReference>
<sequence>MMMNSLPEDLRATILARLPLKSMKSSKLVCKEWKAMVESPFLRELFLSHHQNSHSSWSLMCRESGNEVMAHYGCEIWGLARSLGSYTWSFINDTFEIQGSLRGPSGLATRIENGVVLGSWSFETIHSPLPLRRLVHLDPVCLNGKLYYSLLNKDFTEVDVVVSHDFYAEADQVRVLLFPDSEIKEPLFRRACTASQGFVIYMNADRNDDDASLELHLRVWRLKTWEWQLLNEISLDCTNSPFDYFPLATNPFDANTVYLQSYLNYSCLAFTTNLHKGGKSGLHNYLERGSDGRFLSFAGEWDTRSYQVFIVTIPPLFSRAGCIGSLLPHRLDQVHTLPSYC</sequence>
<dbReference type="AlphaFoldDB" id="V4L9U1"/>
<dbReference type="KEGG" id="eus:EUTSA_v10001535mg"/>
<dbReference type="Pfam" id="PF00646">
    <property type="entry name" value="F-box"/>
    <property type="match status" value="1"/>
</dbReference>
<organism evidence="2 3">
    <name type="scientific">Eutrema salsugineum</name>
    <name type="common">Saltwater cress</name>
    <name type="synonym">Sisymbrium salsugineum</name>
    <dbReference type="NCBI Taxonomy" id="72664"/>
    <lineage>
        <taxon>Eukaryota</taxon>
        <taxon>Viridiplantae</taxon>
        <taxon>Streptophyta</taxon>
        <taxon>Embryophyta</taxon>
        <taxon>Tracheophyta</taxon>
        <taxon>Spermatophyta</taxon>
        <taxon>Magnoliopsida</taxon>
        <taxon>eudicotyledons</taxon>
        <taxon>Gunneridae</taxon>
        <taxon>Pentapetalae</taxon>
        <taxon>rosids</taxon>
        <taxon>malvids</taxon>
        <taxon>Brassicales</taxon>
        <taxon>Brassicaceae</taxon>
        <taxon>Eutremeae</taxon>
        <taxon>Eutrema</taxon>
    </lineage>
</organism>
<reference evidence="2 3" key="1">
    <citation type="journal article" date="2013" name="Front. Plant Sci.">
        <title>The Reference Genome of the Halophytic Plant Eutrema salsugineum.</title>
        <authorList>
            <person name="Yang R."/>
            <person name="Jarvis D.E."/>
            <person name="Chen H."/>
            <person name="Beilstein M.A."/>
            <person name="Grimwood J."/>
            <person name="Jenkins J."/>
            <person name="Shu S."/>
            <person name="Prochnik S."/>
            <person name="Xin M."/>
            <person name="Ma C."/>
            <person name="Schmutz J."/>
            <person name="Wing R.A."/>
            <person name="Mitchell-Olds T."/>
            <person name="Schumaker K.S."/>
            <person name="Wang X."/>
        </authorList>
    </citation>
    <scope>NUCLEOTIDE SEQUENCE [LARGE SCALE GENOMIC DNA]</scope>
</reference>
<name>V4L9U1_EUTSA</name>
<protein>
    <recommendedName>
        <fullName evidence="1">F-box domain-containing protein</fullName>
    </recommendedName>
</protein>
<feature type="domain" description="F-box" evidence="1">
    <location>
        <begin position="1"/>
        <end position="49"/>
    </location>
</feature>
<dbReference type="InterPro" id="IPR001810">
    <property type="entry name" value="F-box_dom"/>
</dbReference>
<dbReference type="Gene3D" id="1.20.1280.50">
    <property type="match status" value="1"/>
</dbReference>
<evidence type="ECO:0000313" key="2">
    <source>
        <dbReference type="EMBL" id="ESQ39132.1"/>
    </source>
</evidence>
<dbReference type="Gramene" id="ESQ39132">
    <property type="protein sequence ID" value="ESQ39132"/>
    <property type="gene ID" value="EUTSA_v10001535mg"/>
</dbReference>
<dbReference type="Proteomes" id="UP000030689">
    <property type="component" value="Unassembled WGS sequence"/>
</dbReference>
<accession>V4L9U1</accession>
<dbReference type="InterPro" id="IPR056592">
    <property type="entry name" value="Beta-prop_At3g26010-like"/>
</dbReference>